<dbReference type="EMBL" id="KN837195">
    <property type="protein sequence ID" value="KIJ34836.1"/>
    <property type="molecule type" value="Genomic_DNA"/>
</dbReference>
<reference evidence="2 3" key="1">
    <citation type="submission" date="2014-06" db="EMBL/GenBank/DDBJ databases">
        <title>Evolutionary Origins and Diversification of the Mycorrhizal Mutualists.</title>
        <authorList>
            <consortium name="DOE Joint Genome Institute"/>
            <consortium name="Mycorrhizal Genomics Consortium"/>
            <person name="Kohler A."/>
            <person name="Kuo A."/>
            <person name="Nagy L.G."/>
            <person name="Floudas D."/>
            <person name="Copeland A."/>
            <person name="Barry K.W."/>
            <person name="Cichocki N."/>
            <person name="Veneault-Fourrey C."/>
            <person name="LaButti K."/>
            <person name="Lindquist E.A."/>
            <person name="Lipzen A."/>
            <person name="Lundell T."/>
            <person name="Morin E."/>
            <person name="Murat C."/>
            <person name="Riley R."/>
            <person name="Ohm R."/>
            <person name="Sun H."/>
            <person name="Tunlid A."/>
            <person name="Henrissat B."/>
            <person name="Grigoriev I.V."/>
            <person name="Hibbett D.S."/>
            <person name="Martin F."/>
        </authorList>
    </citation>
    <scope>NUCLEOTIDE SEQUENCE [LARGE SCALE GENOMIC DNA]</scope>
    <source>
        <strain evidence="2 3">SS14</strain>
    </source>
</reference>
<dbReference type="Proteomes" id="UP000054279">
    <property type="component" value="Unassembled WGS sequence"/>
</dbReference>
<feature type="region of interest" description="Disordered" evidence="1">
    <location>
        <begin position="103"/>
        <end position="159"/>
    </location>
</feature>
<sequence length="408" mass="45519">MDTDQNKQPQSEQPTKKQKAILARFPSTVEVQWGKKGPEALCDLCKQWIGLGTSVGSLYALEQHKGSSICKTQISIAENSEKATSIQEKIQQQQHKFKNWFTVPKQQERQPQRSPTLPVVNTANSDVPSIQSDGESSILPHNSALSRSSSPISVSSDEPIASDCGNTALHPLIIDSPPHSTRSPRYFDSFSPDSRSIEDGSQEEAISATEINNFPFKSPGPCLDSSASTHLEDSVSLVQRLGPCPGIILSWDSGSIFTTYPWQMHSYHPGSLGFYFSGIDEQGNRFWIRSLNCDGEVSGNQACLSCRAIETSQSLRKLRDRAIDISKYSNFEYYNHEQLQARTRDYRAQLDTSSLKILNLQHKIGTLVRVIGDHKRFVMVIATHDVPHIRLLVKTALNQNASYKEITR</sequence>
<evidence type="ECO:0000313" key="3">
    <source>
        <dbReference type="Proteomes" id="UP000054279"/>
    </source>
</evidence>
<feature type="compositionally biased region" description="Polar residues" evidence="1">
    <location>
        <begin position="112"/>
        <end position="135"/>
    </location>
</feature>
<keyword evidence="3" id="KW-1185">Reference proteome</keyword>
<dbReference type="AlphaFoldDB" id="A0A0C9VBY2"/>
<protein>
    <submittedName>
        <fullName evidence="2">Uncharacterized protein</fullName>
    </submittedName>
</protein>
<proteinExistence type="predicted"/>
<organism evidence="2 3">
    <name type="scientific">Sphaerobolus stellatus (strain SS14)</name>
    <dbReference type="NCBI Taxonomy" id="990650"/>
    <lineage>
        <taxon>Eukaryota</taxon>
        <taxon>Fungi</taxon>
        <taxon>Dikarya</taxon>
        <taxon>Basidiomycota</taxon>
        <taxon>Agaricomycotina</taxon>
        <taxon>Agaricomycetes</taxon>
        <taxon>Phallomycetidae</taxon>
        <taxon>Geastrales</taxon>
        <taxon>Sphaerobolaceae</taxon>
        <taxon>Sphaerobolus</taxon>
    </lineage>
</organism>
<accession>A0A0C9VBY2</accession>
<gene>
    <name evidence="2" type="ORF">M422DRAFT_51776</name>
</gene>
<evidence type="ECO:0000256" key="1">
    <source>
        <dbReference type="SAM" id="MobiDB-lite"/>
    </source>
</evidence>
<name>A0A0C9VBY2_SPHS4</name>
<feature type="compositionally biased region" description="Low complexity" evidence="1">
    <location>
        <begin position="143"/>
        <end position="156"/>
    </location>
</feature>
<dbReference type="HOGENOM" id="CLU_759039_0_0_1"/>
<evidence type="ECO:0000313" key="2">
    <source>
        <dbReference type="EMBL" id="KIJ34836.1"/>
    </source>
</evidence>
<dbReference type="OrthoDB" id="3063776at2759"/>